<gene>
    <name evidence="2" type="ORF">HNQ99_001470</name>
</gene>
<dbReference type="Proteomes" id="UP000575068">
    <property type="component" value="Unassembled WGS sequence"/>
</dbReference>
<proteinExistence type="predicted"/>
<feature type="compositionally biased region" description="Low complexity" evidence="1">
    <location>
        <begin position="1"/>
        <end position="18"/>
    </location>
</feature>
<evidence type="ECO:0000256" key="1">
    <source>
        <dbReference type="SAM" id="MobiDB-lite"/>
    </source>
</evidence>
<keyword evidence="3" id="KW-1185">Reference proteome</keyword>
<protein>
    <submittedName>
        <fullName evidence="2">Uncharacterized protein</fullName>
    </submittedName>
</protein>
<evidence type="ECO:0000313" key="2">
    <source>
        <dbReference type="EMBL" id="MBB4641165.1"/>
    </source>
</evidence>
<reference evidence="2 3" key="1">
    <citation type="submission" date="2020-08" db="EMBL/GenBank/DDBJ databases">
        <title>Genomic Encyclopedia of Type Strains, Phase IV (KMG-IV): sequencing the most valuable type-strain genomes for metagenomic binning, comparative biology and taxonomic classification.</title>
        <authorList>
            <person name="Goeker M."/>
        </authorList>
    </citation>
    <scope>NUCLEOTIDE SEQUENCE [LARGE SCALE GENOMIC DNA]</scope>
    <source>
        <strain evidence="2 3">DSM 7465</strain>
    </source>
</reference>
<sequence>MPSRPAAAPAPCSDASSAEMADGVNISPDTAYPSGGGRLVVQVKARS</sequence>
<evidence type="ECO:0000313" key="3">
    <source>
        <dbReference type="Proteomes" id="UP000575068"/>
    </source>
</evidence>
<name>A0A840HT32_9SPHN</name>
<comment type="caution">
    <text evidence="2">The sequence shown here is derived from an EMBL/GenBank/DDBJ whole genome shotgun (WGS) entry which is preliminary data.</text>
</comment>
<feature type="region of interest" description="Disordered" evidence="1">
    <location>
        <begin position="1"/>
        <end position="36"/>
    </location>
</feature>
<accession>A0A840HT32</accession>
<organism evidence="2 3">
    <name type="scientific">Rhizorhapis suberifaciens</name>
    <name type="common">corky root of lettuce</name>
    <dbReference type="NCBI Taxonomy" id="13656"/>
    <lineage>
        <taxon>Bacteria</taxon>
        <taxon>Pseudomonadati</taxon>
        <taxon>Pseudomonadota</taxon>
        <taxon>Alphaproteobacteria</taxon>
        <taxon>Sphingomonadales</taxon>
        <taxon>Sphingomonadaceae</taxon>
        <taxon>Rhizorhapis</taxon>
    </lineage>
</organism>
<dbReference type="AlphaFoldDB" id="A0A840HT32"/>
<dbReference type="EMBL" id="JACHOV010000005">
    <property type="protein sequence ID" value="MBB4641165.1"/>
    <property type="molecule type" value="Genomic_DNA"/>
</dbReference>